<feature type="signal peptide" evidence="1">
    <location>
        <begin position="1"/>
        <end position="20"/>
    </location>
</feature>
<dbReference type="HOGENOM" id="CLU_1170008_0_0_11"/>
<dbReference type="Proteomes" id="UP000004816">
    <property type="component" value="Unassembled WGS sequence"/>
</dbReference>
<proteinExistence type="predicted"/>
<evidence type="ECO:0000256" key="1">
    <source>
        <dbReference type="SAM" id="SignalP"/>
    </source>
</evidence>
<keyword evidence="1" id="KW-0732">Signal</keyword>
<sequence length="237" mass="24844">MGKRLTALALAALAALAVSGCDRRGGGQAADTKASASGSTAAASQANLATPETAGKPAFQLKFGQPASFAKGGVTITVVPKTLDPVDGVPAGLADDVFNCGSWWKLTYDLTVDAQADSTWKGWYVEFIGPSALQSMKTASSSYGGRYGDTYIRGGQPEDPASQGHFVSKAANDYTKDPKAAFQRSGAVVQYFATCVYNSETKQHLPSGKPPVGVVWNQELEKGQGMDKRPDVAVWTL</sequence>
<dbReference type="OrthoDB" id="4778440at2"/>
<dbReference type="RefSeq" id="WP_007471183.1">
    <property type="nucleotide sequence ID" value="NZ_KI391953.1"/>
</dbReference>
<evidence type="ECO:0000313" key="3">
    <source>
        <dbReference type="Proteomes" id="UP000004816"/>
    </source>
</evidence>
<organism evidence="2 3">
    <name type="scientific">Segniliparus rugosus (strain ATCC BAA-974 / DSM 45345 / CCUG 50838 / CIP 108380 / JCM 13579 / CDC 945)</name>
    <dbReference type="NCBI Taxonomy" id="679197"/>
    <lineage>
        <taxon>Bacteria</taxon>
        <taxon>Bacillati</taxon>
        <taxon>Actinomycetota</taxon>
        <taxon>Actinomycetes</taxon>
        <taxon>Mycobacteriales</taxon>
        <taxon>Segniliparaceae</taxon>
        <taxon>Segniliparus</taxon>
    </lineage>
</organism>
<dbReference type="AlphaFoldDB" id="E5XT46"/>
<evidence type="ECO:0000313" key="2">
    <source>
        <dbReference type="EMBL" id="EFV12457.1"/>
    </source>
</evidence>
<accession>E5XT46</accession>
<name>E5XT46_SEGRC</name>
<protein>
    <recommendedName>
        <fullName evidence="4">Lipoprotein</fullName>
    </recommendedName>
</protein>
<dbReference type="EMBL" id="ACZI02000002">
    <property type="protein sequence ID" value="EFV12457.1"/>
    <property type="molecule type" value="Genomic_DNA"/>
</dbReference>
<dbReference type="STRING" id="679197.HMPREF9336_02668"/>
<evidence type="ECO:0008006" key="4">
    <source>
        <dbReference type="Google" id="ProtNLM"/>
    </source>
</evidence>
<reference evidence="2 3" key="1">
    <citation type="journal article" date="2011" name="Stand. Genomic Sci.">
        <title>High quality draft genome sequence of Segniliparus rugosus CDC 945(T)= (ATCC BAA-974(T)).</title>
        <authorList>
            <person name="Earl A.M."/>
            <person name="Desjardins C.A."/>
            <person name="Fitzgerald M.G."/>
            <person name="Arachchi H.M."/>
            <person name="Zeng Q."/>
            <person name="Mehta T."/>
            <person name="Griggs A."/>
            <person name="Birren B.W."/>
            <person name="Toney N.C."/>
            <person name="Carr J."/>
            <person name="Posey J."/>
            <person name="Butler W.R."/>
        </authorList>
    </citation>
    <scope>NUCLEOTIDE SEQUENCE [LARGE SCALE GENOMIC DNA]</scope>
    <source>
        <strain evidence="3">ATCC BAA-974 / DSM 45345 / CCUG 50838 / CIP 108380 / JCM 13579 / CDC 945</strain>
    </source>
</reference>
<keyword evidence="3" id="KW-1185">Reference proteome</keyword>
<dbReference type="PROSITE" id="PS51257">
    <property type="entry name" value="PROKAR_LIPOPROTEIN"/>
    <property type="match status" value="1"/>
</dbReference>
<comment type="caution">
    <text evidence="2">The sequence shown here is derived from an EMBL/GenBank/DDBJ whole genome shotgun (WGS) entry which is preliminary data.</text>
</comment>
<gene>
    <name evidence="2" type="ORF">HMPREF9336_02668</name>
</gene>
<feature type="chain" id="PRO_5038386848" description="Lipoprotein" evidence="1">
    <location>
        <begin position="21"/>
        <end position="237"/>
    </location>
</feature>